<gene>
    <name evidence="6" type="ORF">ACFFMS_03770</name>
</gene>
<comment type="caution">
    <text evidence="6">The sequence shown here is derived from an EMBL/GenBank/DDBJ whole genome shotgun (WGS) entry which is preliminary data.</text>
</comment>
<keyword evidence="7" id="KW-1185">Reference proteome</keyword>
<dbReference type="InterPro" id="IPR001099">
    <property type="entry name" value="Chalcone/stilbene_synt_N"/>
</dbReference>
<name>A0ABV5WAP5_9BACI</name>
<keyword evidence="2" id="KW-0808">Transferase</keyword>
<feature type="domain" description="Chalcone/stilbene synthase C-terminal" evidence="5">
    <location>
        <begin position="225"/>
        <end position="360"/>
    </location>
</feature>
<evidence type="ECO:0000256" key="3">
    <source>
        <dbReference type="ARBA" id="ARBA00023315"/>
    </source>
</evidence>
<dbReference type="InterPro" id="IPR018088">
    <property type="entry name" value="Chalcone/stilbene_synthase_AS"/>
</dbReference>
<sequence>MPKIVSVGICKPPYSMTQEAVVAFAKEMFSGAFSDIQRLLQVFQNGQIETRNFAKDLSWFQREHTWKEKNHAYIECATLFGVKAIQTCLQNDAFLQRRVEENEVDAFFFISSTGLSTPTIDVKIMNRLSFSPHTKRIPIWGLGCAGGASGLARALEYCKAFPRAKVIVLAVELCSLTFQRHDVSKSNLIGTSLFADGAACILVAGEEADICSLSLLPALPAYLDAQSTLLKDSEDVMGWDVKNEGLYVVFSKHIPTLIKTWLRPNIEPFVRKHGLTLSDITHFIAHPGGKKVLEAYQEALDMPSQKTETSLNVLKENGNMSSVTVFYVLERYMRRVRQTGEIGMIAALGPGFSSELVLVRWEDI</sequence>
<dbReference type="Proteomes" id="UP001589609">
    <property type="component" value="Unassembled WGS sequence"/>
</dbReference>
<evidence type="ECO:0000259" key="4">
    <source>
        <dbReference type="Pfam" id="PF00195"/>
    </source>
</evidence>
<evidence type="ECO:0000256" key="1">
    <source>
        <dbReference type="ARBA" id="ARBA00005531"/>
    </source>
</evidence>
<proteinExistence type="inferred from homology"/>
<dbReference type="CDD" id="cd00831">
    <property type="entry name" value="CHS_like"/>
    <property type="match status" value="1"/>
</dbReference>
<evidence type="ECO:0000313" key="6">
    <source>
        <dbReference type="EMBL" id="MFB9757659.1"/>
    </source>
</evidence>
<protein>
    <submittedName>
        <fullName evidence="6">Type III polyketide synthase</fullName>
    </submittedName>
</protein>
<dbReference type="SUPFAM" id="SSF53901">
    <property type="entry name" value="Thiolase-like"/>
    <property type="match status" value="1"/>
</dbReference>
<organism evidence="6 7">
    <name type="scientific">Ectobacillus funiculus</name>
    <dbReference type="NCBI Taxonomy" id="137993"/>
    <lineage>
        <taxon>Bacteria</taxon>
        <taxon>Bacillati</taxon>
        <taxon>Bacillota</taxon>
        <taxon>Bacilli</taxon>
        <taxon>Bacillales</taxon>
        <taxon>Bacillaceae</taxon>
        <taxon>Ectobacillus</taxon>
    </lineage>
</organism>
<dbReference type="EMBL" id="JBHMAF010000017">
    <property type="protein sequence ID" value="MFB9757659.1"/>
    <property type="molecule type" value="Genomic_DNA"/>
</dbReference>
<dbReference type="Pfam" id="PF02797">
    <property type="entry name" value="Chal_sti_synt_C"/>
    <property type="match status" value="1"/>
</dbReference>
<dbReference type="PANTHER" id="PTHR11877">
    <property type="entry name" value="HYDROXYMETHYLGLUTARYL-COA SYNTHASE"/>
    <property type="match status" value="1"/>
</dbReference>
<dbReference type="Gene3D" id="3.40.47.10">
    <property type="match status" value="2"/>
</dbReference>
<feature type="domain" description="Chalcone/stilbene synthase N-terminal" evidence="4">
    <location>
        <begin position="103"/>
        <end position="204"/>
    </location>
</feature>
<evidence type="ECO:0000259" key="5">
    <source>
        <dbReference type="Pfam" id="PF02797"/>
    </source>
</evidence>
<dbReference type="Pfam" id="PF00195">
    <property type="entry name" value="Chal_sti_synt_N"/>
    <property type="match status" value="1"/>
</dbReference>
<dbReference type="RefSeq" id="WP_379947957.1">
    <property type="nucleotide sequence ID" value="NZ_JBHMAF010000017.1"/>
</dbReference>
<dbReference type="InterPro" id="IPR012328">
    <property type="entry name" value="Chalcone/stilbene_synt_C"/>
</dbReference>
<dbReference type="PROSITE" id="PS00441">
    <property type="entry name" value="CHALCONE_SYNTH"/>
    <property type="match status" value="1"/>
</dbReference>
<accession>A0ABV5WAP5</accession>
<dbReference type="PANTHER" id="PTHR11877:SF99">
    <property type="entry name" value="1,3,6,8-TETRAHYDROXYNAPHTHALENE SYNTHASE"/>
    <property type="match status" value="1"/>
</dbReference>
<dbReference type="InterPro" id="IPR011141">
    <property type="entry name" value="Polyketide_synthase_type-III"/>
</dbReference>
<evidence type="ECO:0000313" key="7">
    <source>
        <dbReference type="Proteomes" id="UP001589609"/>
    </source>
</evidence>
<dbReference type="PIRSF" id="PIRSF000451">
    <property type="entry name" value="PKS_III"/>
    <property type="match status" value="1"/>
</dbReference>
<dbReference type="InterPro" id="IPR016039">
    <property type="entry name" value="Thiolase-like"/>
</dbReference>
<reference evidence="6 7" key="1">
    <citation type="submission" date="2024-09" db="EMBL/GenBank/DDBJ databases">
        <authorList>
            <person name="Sun Q."/>
            <person name="Mori K."/>
        </authorList>
    </citation>
    <scope>NUCLEOTIDE SEQUENCE [LARGE SCALE GENOMIC DNA]</scope>
    <source>
        <strain evidence="6 7">JCM 11201</strain>
    </source>
</reference>
<evidence type="ECO:0000256" key="2">
    <source>
        <dbReference type="ARBA" id="ARBA00022679"/>
    </source>
</evidence>
<comment type="similarity">
    <text evidence="1">Belongs to the thiolase-like superfamily. Chalcone/stilbene synthases family.</text>
</comment>
<keyword evidence="3" id="KW-0012">Acyltransferase</keyword>